<dbReference type="Pfam" id="PF04083">
    <property type="entry name" value="Abhydro_lipase"/>
    <property type="match status" value="1"/>
</dbReference>
<name>A0A7E4UU14_PANRE</name>
<dbReference type="InterPro" id="IPR006693">
    <property type="entry name" value="AB_hydrolase_lipase"/>
</dbReference>
<dbReference type="FunFam" id="3.40.50.1820:FF:000021">
    <property type="entry name" value="Lipase"/>
    <property type="match status" value="1"/>
</dbReference>
<dbReference type="Gene3D" id="3.40.50.1820">
    <property type="entry name" value="alpha/beta hydrolase"/>
    <property type="match status" value="1"/>
</dbReference>
<evidence type="ECO:0000313" key="12">
    <source>
        <dbReference type="WBParaSite" id="Pan_g12350.t1"/>
    </source>
</evidence>
<keyword evidence="11" id="KW-1185">Reference proteome</keyword>
<evidence type="ECO:0000256" key="3">
    <source>
        <dbReference type="ARBA" id="ARBA00022729"/>
    </source>
</evidence>
<dbReference type="AlphaFoldDB" id="A0A7E4UU14"/>
<evidence type="ECO:0000256" key="2">
    <source>
        <dbReference type="ARBA" id="ARBA00010701"/>
    </source>
</evidence>
<keyword evidence="8" id="KW-0458">Lysosome</keyword>
<evidence type="ECO:0000256" key="9">
    <source>
        <dbReference type="SAM" id="Phobius"/>
    </source>
</evidence>
<comment type="subcellular location">
    <subcellularLocation>
        <location evidence="1">Lysosome lumen</location>
    </subcellularLocation>
</comment>
<comment type="similarity">
    <text evidence="2">Belongs to the AB hydrolase superfamily. Lipase family.</text>
</comment>
<feature type="domain" description="Partial AB-hydrolase lipase" evidence="10">
    <location>
        <begin position="110"/>
        <end position="171"/>
    </location>
</feature>
<evidence type="ECO:0000259" key="10">
    <source>
        <dbReference type="Pfam" id="PF04083"/>
    </source>
</evidence>
<keyword evidence="9" id="KW-0812">Transmembrane</keyword>
<keyword evidence="3" id="KW-0732">Signal</keyword>
<protein>
    <submittedName>
        <fullName evidence="12">Abhydro_lipase domain-containing protein</fullName>
    </submittedName>
</protein>
<dbReference type="InterPro" id="IPR029058">
    <property type="entry name" value="AB_hydrolase_fold"/>
</dbReference>
<keyword evidence="9" id="KW-1133">Transmembrane helix</keyword>
<evidence type="ECO:0000256" key="1">
    <source>
        <dbReference type="ARBA" id="ARBA00004227"/>
    </source>
</evidence>
<evidence type="ECO:0000256" key="6">
    <source>
        <dbReference type="ARBA" id="ARBA00023098"/>
    </source>
</evidence>
<keyword evidence="9" id="KW-0472">Membrane</keyword>
<keyword evidence="4" id="KW-0378">Hydrolase</keyword>
<reference evidence="12" key="2">
    <citation type="submission" date="2020-10" db="UniProtKB">
        <authorList>
            <consortium name="WormBaseParasite"/>
        </authorList>
    </citation>
    <scope>IDENTIFICATION</scope>
</reference>
<keyword evidence="5" id="KW-0442">Lipid degradation</keyword>
<dbReference type="GO" id="GO:0016787">
    <property type="term" value="F:hydrolase activity"/>
    <property type="evidence" value="ECO:0007669"/>
    <property type="project" value="UniProtKB-KW"/>
</dbReference>
<dbReference type="WBParaSite" id="Pan_g12350.t1">
    <property type="protein sequence ID" value="Pan_g12350.t1"/>
    <property type="gene ID" value="Pan_g12350"/>
</dbReference>
<evidence type="ECO:0000256" key="8">
    <source>
        <dbReference type="ARBA" id="ARBA00023228"/>
    </source>
</evidence>
<organism evidence="11 12">
    <name type="scientific">Panagrellus redivivus</name>
    <name type="common">Microworm</name>
    <dbReference type="NCBI Taxonomy" id="6233"/>
    <lineage>
        <taxon>Eukaryota</taxon>
        <taxon>Metazoa</taxon>
        <taxon>Ecdysozoa</taxon>
        <taxon>Nematoda</taxon>
        <taxon>Chromadorea</taxon>
        <taxon>Rhabditida</taxon>
        <taxon>Tylenchina</taxon>
        <taxon>Panagrolaimomorpha</taxon>
        <taxon>Panagrolaimoidea</taxon>
        <taxon>Panagrolaimidae</taxon>
        <taxon>Panagrellus</taxon>
    </lineage>
</organism>
<keyword evidence="7" id="KW-0325">Glycoprotein</keyword>
<evidence type="ECO:0000313" key="11">
    <source>
        <dbReference type="Proteomes" id="UP000492821"/>
    </source>
</evidence>
<dbReference type="Proteomes" id="UP000492821">
    <property type="component" value="Unassembled WGS sequence"/>
</dbReference>
<keyword evidence="6" id="KW-0443">Lipid metabolism</keyword>
<dbReference type="GO" id="GO:0016042">
    <property type="term" value="P:lipid catabolic process"/>
    <property type="evidence" value="ECO:0007669"/>
    <property type="project" value="UniProtKB-KW"/>
</dbReference>
<evidence type="ECO:0000256" key="7">
    <source>
        <dbReference type="ARBA" id="ARBA00023180"/>
    </source>
</evidence>
<evidence type="ECO:0000256" key="4">
    <source>
        <dbReference type="ARBA" id="ARBA00022801"/>
    </source>
</evidence>
<feature type="transmembrane region" description="Helical" evidence="9">
    <location>
        <begin position="68"/>
        <end position="87"/>
    </location>
</feature>
<proteinExistence type="inferred from homology"/>
<reference evidence="11" key="1">
    <citation type="journal article" date="2013" name="Genetics">
        <title>The draft genome and transcriptome of Panagrellus redivivus are shaped by the harsh demands of a free-living lifestyle.</title>
        <authorList>
            <person name="Srinivasan J."/>
            <person name="Dillman A.R."/>
            <person name="Macchietto M.G."/>
            <person name="Heikkinen L."/>
            <person name="Lakso M."/>
            <person name="Fracchia K.M."/>
            <person name="Antoshechkin I."/>
            <person name="Mortazavi A."/>
            <person name="Wong G."/>
            <person name="Sternberg P.W."/>
        </authorList>
    </citation>
    <scope>NUCLEOTIDE SEQUENCE [LARGE SCALE GENOMIC DNA]</scope>
    <source>
        <strain evidence="11">MT8872</strain>
    </source>
</reference>
<sequence>MQRPKSIAIERPADWRFWWSFTADRSIVVVVVLETAAKTQVIQAVHSSVRPLCDYVTLPLAIRVETGMASLSYSILCLGLLAVVATAQRMRMPSLMNQKYVVDPEAEMTVPEIIRRWGYPVESYNAITSDGYILVLHRIPYGKKGPTGEKRPVVFLQHGLLCTSSVWLINLPEQSLGFMLADAGYDVWLGNMRGNSYSRRHTDPRITPSKYWKFSWADMARKDIPAMIDTVLDISGAENVYYIGHSQGTLTMFSALSEQEELNKKIRGFHAIAPVGTIAHVKGLFRYLGEYMYNELETFTYLFGDQEYLPNTFISRWITELICGLSSTNPLCENFLFLVSGPDSHQFNKTRIPVYLAHNPAGTSTRNVLHFCQMVRNKGQLDYDYGEAGNMRIYGQPVPPAFPIEKIRVPMYLYYSDSDWLATAPDVEDYLLKKLNPNYVKETKRYSDFNHNDFLWGLRAPAEIYAPIMAHIEEDWIKLHGKIVHKTNETITTTLPPFRQAVEDSDLLGSNEQVSTTETPPTATSPKHFKLPNGQLPSMMTPLQLGQFLRSLFDPKEAWRNNEVFANSIPLF</sequence>
<evidence type="ECO:0000256" key="5">
    <source>
        <dbReference type="ARBA" id="ARBA00022963"/>
    </source>
</evidence>
<dbReference type="PANTHER" id="PTHR11005">
    <property type="entry name" value="LYSOSOMAL ACID LIPASE-RELATED"/>
    <property type="match status" value="1"/>
</dbReference>
<dbReference type="SUPFAM" id="SSF53474">
    <property type="entry name" value="alpha/beta-Hydrolases"/>
    <property type="match status" value="1"/>
</dbReference>
<dbReference type="GO" id="GO:0043202">
    <property type="term" value="C:lysosomal lumen"/>
    <property type="evidence" value="ECO:0007669"/>
    <property type="project" value="UniProtKB-SubCell"/>
</dbReference>
<accession>A0A7E4UU14</accession>